<evidence type="ECO:0000313" key="1">
    <source>
        <dbReference type="EMBL" id="AFK71452.1"/>
    </source>
</evidence>
<dbReference type="Pfam" id="PF19619">
    <property type="entry name" value="DUF6124"/>
    <property type="match status" value="1"/>
</dbReference>
<dbReference type="KEGG" id="ppi:YSA_08660"/>
<reference evidence="1 2" key="1">
    <citation type="journal article" date="2012" name="J. Bacteriol.">
        <title>Complete Genome Sequence of the Naphthalene-Degrading Pseudomonas putida Strain ND6.</title>
        <authorList>
            <person name="Li S."/>
            <person name="Zhao H."/>
            <person name="Li Y."/>
            <person name="Niu S."/>
            <person name="Cai B."/>
        </authorList>
    </citation>
    <scope>NUCLEOTIDE SEQUENCE [LARGE SCALE GENOMIC DNA]</scope>
    <source>
        <strain evidence="1 2">ND6</strain>
    </source>
</reference>
<dbReference type="Proteomes" id="UP000005268">
    <property type="component" value="Chromosome"/>
</dbReference>
<dbReference type="HOGENOM" id="CLU_1804556_0_0_6"/>
<dbReference type="EMBL" id="CP003588">
    <property type="protein sequence ID" value="AFK71452.1"/>
    <property type="molecule type" value="Genomic_DNA"/>
</dbReference>
<protein>
    <recommendedName>
        <fullName evidence="3">DUF3077 domain-containing protein</fullName>
    </recommendedName>
</protein>
<evidence type="ECO:0000313" key="2">
    <source>
        <dbReference type="Proteomes" id="UP000005268"/>
    </source>
</evidence>
<gene>
    <name evidence="1" type="ORF">YSA_08660</name>
</gene>
<sequence>MSGNNTDCINRCNTQSELFIWHYIVQLDLFCDSSVLEGKSAGIAMKPSKNDETDLDSEAARRALDYYLNPNPPRPTLDNRIWTLHEGVTGDQAQEHAIALLRCAAATAQETATHQHGSQRELTFALMHMMDMARALLEHKRTE</sequence>
<dbReference type="AlphaFoldDB" id="I3V131"/>
<evidence type="ECO:0008006" key="3">
    <source>
        <dbReference type="Google" id="ProtNLM"/>
    </source>
</evidence>
<organism evidence="1 2">
    <name type="scientific">Pseudomonas putida ND6</name>
    <dbReference type="NCBI Taxonomy" id="231023"/>
    <lineage>
        <taxon>Bacteria</taxon>
        <taxon>Pseudomonadati</taxon>
        <taxon>Pseudomonadota</taxon>
        <taxon>Gammaproteobacteria</taxon>
        <taxon>Pseudomonadales</taxon>
        <taxon>Pseudomonadaceae</taxon>
        <taxon>Pseudomonas</taxon>
    </lineage>
</organism>
<proteinExistence type="predicted"/>
<accession>I3V131</accession>
<name>I3V131_PSEPU</name>
<dbReference type="PATRIC" id="fig|231023.4.peg.4174"/>